<dbReference type="EMBL" id="MNAD01001602">
    <property type="protein sequence ID" value="OJT03620.1"/>
    <property type="molecule type" value="Genomic_DNA"/>
</dbReference>
<protein>
    <submittedName>
        <fullName evidence="2">Uncharacterized protein</fullName>
    </submittedName>
</protein>
<dbReference type="Proteomes" id="UP000184267">
    <property type="component" value="Unassembled WGS sequence"/>
</dbReference>
<keyword evidence="1" id="KW-0732">Signal</keyword>
<proteinExistence type="predicted"/>
<feature type="chain" id="PRO_5012815437" evidence="1">
    <location>
        <begin position="21"/>
        <end position="67"/>
    </location>
</feature>
<accession>A0A1M2V7K5</accession>
<name>A0A1M2V7K5_TRAPU</name>
<reference evidence="2 3" key="1">
    <citation type="submission" date="2016-10" db="EMBL/GenBank/DDBJ databases">
        <title>Genome sequence of the basidiomycete white-rot fungus Trametes pubescens.</title>
        <authorList>
            <person name="Makela M.R."/>
            <person name="Granchi Z."/>
            <person name="Peng M."/>
            <person name="De Vries R.P."/>
            <person name="Grigoriev I."/>
            <person name="Riley R."/>
            <person name="Hilden K."/>
        </authorList>
    </citation>
    <scope>NUCLEOTIDE SEQUENCE [LARGE SCALE GENOMIC DNA]</scope>
    <source>
        <strain evidence="2 3">FBCC735</strain>
    </source>
</reference>
<evidence type="ECO:0000313" key="3">
    <source>
        <dbReference type="Proteomes" id="UP000184267"/>
    </source>
</evidence>
<keyword evidence="3" id="KW-1185">Reference proteome</keyword>
<evidence type="ECO:0000256" key="1">
    <source>
        <dbReference type="SAM" id="SignalP"/>
    </source>
</evidence>
<comment type="caution">
    <text evidence="2">The sequence shown here is derived from an EMBL/GenBank/DDBJ whole genome shotgun (WGS) entry which is preliminary data.</text>
</comment>
<organism evidence="2 3">
    <name type="scientific">Trametes pubescens</name>
    <name type="common">White-rot fungus</name>
    <dbReference type="NCBI Taxonomy" id="154538"/>
    <lineage>
        <taxon>Eukaryota</taxon>
        <taxon>Fungi</taxon>
        <taxon>Dikarya</taxon>
        <taxon>Basidiomycota</taxon>
        <taxon>Agaricomycotina</taxon>
        <taxon>Agaricomycetes</taxon>
        <taxon>Polyporales</taxon>
        <taxon>Polyporaceae</taxon>
        <taxon>Trametes</taxon>
    </lineage>
</organism>
<dbReference type="AlphaFoldDB" id="A0A1M2V7K5"/>
<feature type="signal peptide" evidence="1">
    <location>
        <begin position="1"/>
        <end position="20"/>
    </location>
</feature>
<sequence>MHAKYWYALYLLVWSALVSASVLPSRTPSRKGGVTLPFIKHSRRVAVRDGSGDVVGGAVGLGDSQDL</sequence>
<evidence type="ECO:0000313" key="2">
    <source>
        <dbReference type="EMBL" id="OJT03620.1"/>
    </source>
</evidence>
<gene>
    <name evidence="2" type="ORF">TRAPUB_5648</name>
</gene>